<protein>
    <submittedName>
        <fullName evidence="1">DUF192 domain-containing protein</fullName>
    </submittedName>
</protein>
<proteinExistence type="predicted"/>
<dbReference type="PANTHER" id="PTHR37953">
    <property type="entry name" value="UPF0127 PROTEIN MJ1496"/>
    <property type="match status" value="1"/>
</dbReference>
<dbReference type="InterPro" id="IPR038695">
    <property type="entry name" value="Saro_0823-like_sf"/>
</dbReference>
<gene>
    <name evidence="1" type="ORF">HBF25_19770</name>
</gene>
<comment type="caution">
    <text evidence="1">The sequence shown here is derived from an EMBL/GenBank/DDBJ whole genome shotgun (WGS) entry which is preliminary data.</text>
</comment>
<organism evidence="1 2">
    <name type="scientific">Luteibacter anthropi</name>
    <dbReference type="NCBI Taxonomy" id="564369"/>
    <lineage>
        <taxon>Bacteria</taxon>
        <taxon>Pseudomonadati</taxon>
        <taxon>Pseudomonadota</taxon>
        <taxon>Gammaproteobacteria</taxon>
        <taxon>Lysobacterales</taxon>
        <taxon>Rhodanobacteraceae</taxon>
        <taxon>Luteibacter</taxon>
    </lineage>
</organism>
<dbReference type="Pfam" id="PF02643">
    <property type="entry name" value="DUF192"/>
    <property type="match status" value="1"/>
</dbReference>
<evidence type="ECO:0000313" key="2">
    <source>
        <dbReference type="Proteomes" id="UP000490980"/>
    </source>
</evidence>
<dbReference type="Proteomes" id="UP000490980">
    <property type="component" value="Unassembled WGS sequence"/>
</dbReference>
<keyword evidence="2" id="KW-1185">Reference proteome</keyword>
<dbReference type="Gene3D" id="2.60.120.1140">
    <property type="entry name" value="Protein of unknown function DUF192"/>
    <property type="match status" value="1"/>
</dbReference>
<reference evidence="1 2" key="1">
    <citation type="submission" date="2020-03" db="EMBL/GenBank/DDBJ databases">
        <authorList>
            <person name="Lai Q."/>
        </authorList>
    </citation>
    <scope>NUCLEOTIDE SEQUENCE [LARGE SCALE GENOMIC DNA]</scope>
    <source>
        <strain evidence="1 2">CCUG 25036</strain>
    </source>
</reference>
<name>A0A7X5ZK85_9GAMM</name>
<dbReference type="InterPro" id="IPR003795">
    <property type="entry name" value="DUF192"/>
</dbReference>
<sequence length="140" mass="15266">MFLLSVGAAHAATEPAVVLHGKRFSAEFATTDDSRAMGFMNRTSIPADHSMLFVFADDEPRSFWMKNTLVPLDILYFDKDLKLVAMQLNAQPCKADPCAIYPSGDRSARYVLELNGGVAGKLGLKLGDALKVDGDWGKVQ</sequence>
<dbReference type="PANTHER" id="PTHR37953:SF1">
    <property type="entry name" value="UPF0127 PROTEIN MJ1496"/>
    <property type="match status" value="1"/>
</dbReference>
<dbReference type="AlphaFoldDB" id="A0A7X5ZK85"/>
<dbReference type="EMBL" id="JAARLZ010000014">
    <property type="protein sequence ID" value="NII08629.1"/>
    <property type="molecule type" value="Genomic_DNA"/>
</dbReference>
<evidence type="ECO:0000313" key="1">
    <source>
        <dbReference type="EMBL" id="NII08629.1"/>
    </source>
</evidence>
<accession>A0A7X5ZK85</accession>